<organism evidence="1">
    <name type="scientific">Oryza sativa subsp. japonica</name>
    <name type="common">Rice</name>
    <dbReference type="NCBI Taxonomy" id="39947"/>
    <lineage>
        <taxon>Eukaryota</taxon>
        <taxon>Viridiplantae</taxon>
        <taxon>Streptophyta</taxon>
        <taxon>Embryophyta</taxon>
        <taxon>Tracheophyta</taxon>
        <taxon>Spermatophyta</taxon>
        <taxon>Magnoliopsida</taxon>
        <taxon>Liliopsida</taxon>
        <taxon>Poales</taxon>
        <taxon>Poaceae</taxon>
        <taxon>BOP clade</taxon>
        <taxon>Oryzoideae</taxon>
        <taxon>Oryzeae</taxon>
        <taxon>Oryzinae</taxon>
        <taxon>Oryza</taxon>
        <taxon>Oryza sativa</taxon>
    </lineage>
</organism>
<dbReference type="Proteomes" id="UP000007752">
    <property type="component" value="Chromosome 12"/>
</dbReference>
<sequence length="161" mass="17887">MVEQRRGASAGMVSAAASSMRSSSSWSKSTASTSVSRRSSWRTASVRTNLHLIFAFLTDDLSIRDQLRPALLYLYRLGFHDGLSFLRRLHGRREEHEMGVGETLLNSAASWRHYSLTTADILIAHPSSGPWPPLLLQKSSFAALAIAFGLRCPTDYELHQP</sequence>
<reference evidence="1" key="2">
    <citation type="submission" date="2008-12" db="EMBL/GenBank/DDBJ databases">
        <title>Improved gene annotation of the rice (Oryza sativa) genomes.</title>
        <authorList>
            <person name="Wang J."/>
            <person name="Li R."/>
            <person name="Fan W."/>
            <person name="Huang Q."/>
            <person name="Zhang J."/>
            <person name="Zhou Y."/>
            <person name="Hu Y."/>
            <person name="Zi S."/>
            <person name="Li J."/>
            <person name="Ni P."/>
            <person name="Zheng H."/>
            <person name="Zhang Y."/>
            <person name="Zhao M."/>
            <person name="Hao Q."/>
            <person name="McDermott J."/>
            <person name="Samudrala R."/>
            <person name="Kristiansen K."/>
            <person name="Wong G.K.-S."/>
        </authorList>
    </citation>
    <scope>NUCLEOTIDE SEQUENCE</scope>
</reference>
<dbReference type="AlphaFoldDB" id="B9GCE6"/>
<dbReference type="EMBL" id="CM000149">
    <property type="protein sequence ID" value="EEE52953.1"/>
    <property type="molecule type" value="Genomic_DNA"/>
</dbReference>
<accession>B9GCE6</accession>
<gene>
    <name evidence="1" type="ORF">OsJ_35588</name>
</gene>
<reference evidence="1" key="1">
    <citation type="journal article" date="2005" name="PLoS Biol.">
        <title>The genomes of Oryza sativa: a history of duplications.</title>
        <authorList>
            <person name="Yu J."/>
            <person name="Wang J."/>
            <person name="Lin W."/>
            <person name="Li S."/>
            <person name="Li H."/>
            <person name="Zhou J."/>
            <person name="Ni P."/>
            <person name="Dong W."/>
            <person name="Hu S."/>
            <person name="Zeng C."/>
            <person name="Zhang J."/>
            <person name="Zhang Y."/>
            <person name="Li R."/>
            <person name="Xu Z."/>
            <person name="Li S."/>
            <person name="Li X."/>
            <person name="Zheng H."/>
            <person name="Cong L."/>
            <person name="Lin L."/>
            <person name="Yin J."/>
            <person name="Geng J."/>
            <person name="Li G."/>
            <person name="Shi J."/>
            <person name="Liu J."/>
            <person name="Lv H."/>
            <person name="Li J."/>
            <person name="Wang J."/>
            <person name="Deng Y."/>
            <person name="Ran L."/>
            <person name="Shi X."/>
            <person name="Wang X."/>
            <person name="Wu Q."/>
            <person name="Li C."/>
            <person name="Ren X."/>
            <person name="Wang J."/>
            <person name="Wang X."/>
            <person name="Li D."/>
            <person name="Liu D."/>
            <person name="Zhang X."/>
            <person name="Ji Z."/>
            <person name="Zhao W."/>
            <person name="Sun Y."/>
            <person name="Zhang Z."/>
            <person name="Bao J."/>
            <person name="Han Y."/>
            <person name="Dong L."/>
            <person name="Ji J."/>
            <person name="Chen P."/>
            <person name="Wu S."/>
            <person name="Liu J."/>
            <person name="Xiao Y."/>
            <person name="Bu D."/>
            <person name="Tan J."/>
            <person name="Yang L."/>
            <person name="Ye C."/>
            <person name="Zhang J."/>
            <person name="Xu J."/>
            <person name="Zhou Y."/>
            <person name="Yu Y."/>
            <person name="Zhang B."/>
            <person name="Zhuang S."/>
            <person name="Wei H."/>
            <person name="Liu B."/>
            <person name="Lei M."/>
            <person name="Yu H."/>
            <person name="Li Y."/>
            <person name="Xu H."/>
            <person name="Wei S."/>
            <person name="He X."/>
            <person name="Fang L."/>
            <person name="Zhang Z."/>
            <person name="Zhang Y."/>
            <person name="Huang X."/>
            <person name="Su Z."/>
            <person name="Tong W."/>
            <person name="Li J."/>
            <person name="Tong Z."/>
            <person name="Li S."/>
            <person name="Ye J."/>
            <person name="Wang L."/>
            <person name="Fang L."/>
            <person name="Lei T."/>
            <person name="Chen C."/>
            <person name="Chen H."/>
            <person name="Xu Z."/>
            <person name="Li H."/>
            <person name="Huang H."/>
            <person name="Zhang F."/>
            <person name="Xu H."/>
            <person name="Li N."/>
            <person name="Zhao C."/>
            <person name="Li S."/>
            <person name="Dong L."/>
            <person name="Huang Y."/>
            <person name="Li L."/>
            <person name="Xi Y."/>
            <person name="Qi Q."/>
            <person name="Li W."/>
            <person name="Zhang B."/>
            <person name="Hu W."/>
            <person name="Zhang Y."/>
            <person name="Tian X."/>
            <person name="Jiao Y."/>
            <person name="Liang X."/>
            <person name="Jin J."/>
            <person name="Gao L."/>
            <person name="Zheng W."/>
            <person name="Hao B."/>
            <person name="Liu S."/>
            <person name="Wang W."/>
            <person name="Yuan L."/>
            <person name="Cao M."/>
            <person name="McDermott J."/>
            <person name="Samudrala R."/>
            <person name="Wang J."/>
            <person name="Wong G.K."/>
            <person name="Yang H."/>
        </authorList>
    </citation>
    <scope>NUCLEOTIDE SEQUENCE [LARGE SCALE GENOMIC DNA]</scope>
</reference>
<name>B9GCE6_ORYSJ</name>
<protein>
    <submittedName>
        <fullName evidence="1">Uncharacterized protein</fullName>
    </submittedName>
</protein>
<proteinExistence type="predicted"/>
<evidence type="ECO:0000313" key="1">
    <source>
        <dbReference type="EMBL" id="EEE52953.1"/>
    </source>
</evidence>